<sequence length="803" mass="92591">MLLETEERIRFGCWLCWVVFGLYEDFKLEYERIRIQEEKEDSQKVFKYSKSRYCDASGNKEGNLGRRFVSSVWKGKRVEWAALPALYGPINPLWRKDFWLELQDLYGLTFPRCFQEALPRWTSDHSPICLETNPLKWGPTPFRFENMWLLHPEFKEKFRVWWQEYGKRFNGDKNLGLSGLKKGIVTLNSFIEWPQVSLGGLKELTGSLFLERVEFGWIGLLLKRSLSRVLGCDKRGSYEGVSRVPHQWGNKPKYKCDLHCLVPKKSQSFKISDYRPISLVTSLYKIIAKVLSGRLRKVLHETISGSQGAFVEGRHILDAVLIANEVVDEKRRSGEEGIVFKIDFEKAYDHVDWGFLDHVLQRKGFSQKWRSWIRGCLSSSSFAILVNGNAKGWVKASRGLRQGDPLSPFLFTLVADVLSRMLFRAEETGLTEGFSVGRDRTRVSLLQFADDTIFFSKASMEHLQNLKIILLVFGQVSGLKINLEKSTISASVASKIEKMPRNFLWSGAGEGKKDHLVRWEVVSRPKELGGLGSIYGTHPNGWDANMVVRWSHRCPWKAIAQVFQEFSPFVRLVVGNGERIRFGKIFWWGNQSLCSQFADLYRVISVKNLTVSNVLGNSFPLAWNLNFRRNLTDSEIDLLQRLMSSLSSVRSLLLWQILELGLCLHQFLWSSKVPSKVKALAWIVAHGKVNTNDKLQLRRPYKALCPQWCILCKANGESIDHLFLHCPVTIGLWNKLFKMAGLDWVPPRSFEDMLVIAFKGLGKSLRGKTLWQVACLTLVWIVWQERNKRILRIRGDRKRHYGI</sequence>
<dbReference type="Pfam" id="PF00078">
    <property type="entry name" value="RVT_1"/>
    <property type="match status" value="1"/>
</dbReference>
<dbReference type="PANTHER" id="PTHR19446">
    <property type="entry name" value="REVERSE TRANSCRIPTASES"/>
    <property type="match status" value="1"/>
</dbReference>
<dbReference type="InterPro" id="IPR026960">
    <property type="entry name" value="RVT-Znf"/>
</dbReference>
<organism evidence="2 3">
    <name type="scientific">Vitis vinifera</name>
    <name type="common">Grape</name>
    <dbReference type="NCBI Taxonomy" id="29760"/>
    <lineage>
        <taxon>Eukaryota</taxon>
        <taxon>Viridiplantae</taxon>
        <taxon>Streptophyta</taxon>
        <taxon>Embryophyta</taxon>
        <taxon>Tracheophyta</taxon>
        <taxon>Spermatophyta</taxon>
        <taxon>Magnoliopsida</taxon>
        <taxon>eudicotyledons</taxon>
        <taxon>Gunneridae</taxon>
        <taxon>Pentapetalae</taxon>
        <taxon>rosids</taxon>
        <taxon>Vitales</taxon>
        <taxon>Vitaceae</taxon>
        <taxon>Viteae</taxon>
        <taxon>Vitis</taxon>
    </lineage>
</organism>
<comment type="caution">
    <text evidence="2">The sequence shown here is derived from an EMBL/GenBank/DDBJ whole genome shotgun (WGS) entry which is preliminary data.</text>
</comment>
<feature type="domain" description="Reverse transcriptase" evidence="1">
    <location>
        <begin position="243"/>
        <end position="510"/>
    </location>
</feature>
<name>A0A438E8V6_VITVI</name>
<evidence type="ECO:0000313" key="3">
    <source>
        <dbReference type="Proteomes" id="UP000288805"/>
    </source>
</evidence>
<dbReference type="PROSITE" id="PS50878">
    <property type="entry name" value="RT_POL"/>
    <property type="match status" value="1"/>
</dbReference>
<gene>
    <name evidence="2" type="primary">Pol_31</name>
    <name evidence="2" type="ORF">CK203_089376</name>
</gene>
<dbReference type="InterPro" id="IPR043502">
    <property type="entry name" value="DNA/RNA_pol_sf"/>
</dbReference>
<dbReference type="Pfam" id="PF13966">
    <property type="entry name" value="zf-RVT"/>
    <property type="match status" value="1"/>
</dbReference>
<evidence type="ECO:0000259" key="1">
    <source>
        <dbReference type="PROSITE" id="PS50878"/>
    </source>
</evidence>
<evidence type="ECO:0000313" key="2">
    <source>
        <dbReference type="EMBL" id="RVW44143.1"/>
    </source>
</evidence>
<proteinExistence type="predicted"/>
<dbReference type="SUPFAM" id="SSF56672">
    <property type="entry name" value="DNA/RNA polymerases"/>
    <property type="match status" value="1"/>
</dbReference>
<dbReference type="EMBL" id="QGNW01001360">
    <property type="protein sequence ID" value="RVW44143.1"/>
    <property type="molecule type" value="Genomic_DNA"/>
</dbReference>
<dbReference type="AlphaFoldDB" id="A0A438E8V6"/>
<dbReference type="CDD" id="cd01650">
    <property type="entry name" value="RT_nLTR_like"/>
    <property type="match status" value="1"/>
</dbReference>
<reference evidence="2 3" key="1">
    <citation type="journal article" date="2018" name="PLoS Genet.">
        <title>Population sequencing reveals clonal diversity and ancestral inbreeding in the grapevine cultivar Chardonnay.</title>
        <authorList>
            <person name="Roach M.J."/>
            <person name="Johnson D.L."/>
            <person name="Bohlmann J."/>
            <person name="van Vuuren H.J."/>
            <person name="Jones S.J."/>
            <person name="Pretorius I.S."/>
            <person name="Schmidt S.A."/>
            <person name="Borneman A.R."/>
        </authorList>
    </citation>
    <scope>NUCLEOTIDE SEQUENCE [LARGE SCALE GENOMIC DNA]</scope>
    <source>
        <strain evidence="3">cv. Chardonnay</strain>
        <tissue evidence="2">Leaf</tissue>
    </source>
</reference>
<dbReference type="InterPro" id="IPR000477">
    <property type="entry name" value="RT_dom"/>
</dbReference>
<protein>
    <submittedName>
        <fullName evidence="2">LINE-1 retrotransposable element ORF2 protein</fullName>
    </submittedName>
</protein>
<accession>A0A438E8V6</accession>
<dbReference type="Proteomes" id="UP000288805">
    <property type="component" value="Unassembled WGS sequence"/>
</dbReference>